<organism evidence="2 3">
    <name type="scientific">Ditylenchus destructor</name>
    <dbReference type="NCBI Taxonomy" id="166010"/>
    <lineage>
        <taxon>Eukaryota</taxon>
        <taxon>Metazoa</taxon>
        <taxon>Ecdysozoa</taxon>
        <taxon>Nematoda</taxon>
        <taxon>Chromadorea</taxon>
        <taxon>Rhabditida</taxon>
        <taxon>Tylenchina</taxon>
        <taxon>Tylenchomorpha</taxon>
        <taxon>Sphaerularioidea</taxon>
        <taxon>Anguinidae</taxon>
        <taxon>Anguininae</taxon>
        <taxon>Ditylenchus</taxon>
    </lineage>
</organism>
<name>A0AAD4MLS9_9BILA</name>
<feature type="chain" id="PRO_5042012357" evidence="1">
    <location>
        <begin position="25"/>
        <end position="87"/>
    </location>
</feature>
<feature type="signal peptide" evidence="1">
    <location>
        <begin position="1"/>
        <end position="24"/>
    </location>
</feature>
<evidence type="ECO:0000256" key="1">
    <source>
        <dbReference type="SAM" id="SignalP"/>
    </source>
</evidence>
<reference evidence="2" key="1">
    <citation type="submission" date="2022-01" db="EMBL/GenBank/DDBJ databases">
        <title>Genome Sequence Resource for Two Populations of Ditylenchus destructor, the Migratory Endoparasitic Phytonematode.</title>
        <authorList>
            <person name="Zhang H."/>
            <person name="Lin R."/>
            <person name="Xie B."/>
        </authorList>
    </citation>
    <scope>NUCLEOTIDE SEQUENCE</scope>
    <source>
        <strain evidence="2">BazhouSP</strain>
    </source>
</reference>
<proteinExistence type="predicted"/>
<evidence type="ECO:0000313" key="2">
    <source>
        <dbReference type="EMBL" id="KAI1697720.1"/>
    </source>
</evidence>
<keyword evidence="1" id="KW-0732">Signal</keyword>
<dbReference type="Proteomes" id="UP001201812">
    <property type="component" value="Unassembled WGS sequence"/>
</dbReference>
<evidence type="ECO:0000313" key="3">
    <source>
        <dbReference type="Proteomes" id="UP001201812"/>
    </source>
</evidence>
<protein>
    <submittedName>
        <fullName evidence="2">Uncharacterized protein</fullName>
    </submittedName>
</protein>
<keyword evidence="3" id="KW-1185">Reference proteome</keyword>
<accession>A0AAD4MLS9</accession>
<dbReference type="AlphaFoldDB" id="A0AAD4MLS9"/>
<sequence>MGSLSAVCIVSLVVLSLFVNYSLGANLCRDLVDDPRDCDAASECITANPSGTVCQCQCTKGYVDISPDPVNKPGRKCKKGWSLKTLL</sequence>
<comment type="caution">
    <text evidence="2">The sequence shown here is derived from an EMBL/GenBank/DDBJ whole genome shotgun (WGS) entry which is preliminary data.</text>
</comment>
<dbReference type="EMBL" id="JAKKPZ010000254">
    <property type="protein sequence ID" value="KAI1697720.1"/>
    <property type="molecule type" value="Genomic_DNA"/>
</dbReference>
<gene>
    <name evidence="2" type="ORF">DdX_18339</name>
</gene>